<evidence type="ECO:0000313" key="3">
    <source>
        <dbReference type="RefSeq" id="XP_056863395.1"/>
    </source>
</evidence>
<dbReference type="InterPro" id="IPR036047">
    <property type="entry name" value="F-box-like_dom_sf"/>
</dbReference>
<dbReference type="InterPro" id="IPR001810">
    <property type="entry name" value="F-box_dom"/>
</dbReference>
<protein>
    <submittedName>
        <fullName evidence="3">F-box protein DOR-like</fullName>
    </submittedName>
</protein>
<proteinExistence type="predicted"/>
<dbReference type="PANTHER" id="PTHR31111">
    <property type="entry name" value="BNAA05G37150D PROTEIN-RELATED"/>
    <property type="match status" value="1"/>
</dbReference>
<keyword evidence="2" id="KW-1185">Reference proteome</keyword>
<organism evidence="2 3">
    <name type="scientific">Raphanus sativus</name>
    <name type="common">Radish</name>
    <name type="synonym">Raphanus raphanistrum var. sativus</name>
    <dbReference type="NCBI Taxonomy" id="3726"/>
    <lineage>
        <taxon>Eukaryota</taxon>
        <taxon>Viridiplantae</taxon>
        <taxon>Streptophyta</taxon>
        <taxon>Embryophyta</taxon>
        <taxon>Tracheophyta</taxon>
        <taxon>Spermatophyta</taxon>
        <taxon>Magnoliopsida</taxon>
        <taxon>eudicotyledons</taxon>
        <taxon>Gunneridae</taxon>
        <taxon>Pentapetalae</taxon>
        <taxon>rosids</taxon>
        <taxon>malvids</taxon>
        <taxon>Brassicales</taxon>
        <taxon>Brassicaceae</taxon>
        <taxon>Brassiceae</taxon>
        <taxon>Raphanus</taxon>
    </lineage>
</organism>
<dbReference type="PANTHER" id="PTHR31111:SF99">
    <property type="entry name" value="F-BOX PROTEIN DOR"/>
    <property type="match status" value="1"/>
</dbReference>
<sequence length="405" mass="45875">MKSPRYIVSENPQTTLRCHSRDSSPIPIDLIIEILLRLPLKSIAICRCVCKFLASALVRPDFTDSFLASSSARPQILFACQNHDKNEVMLYFSASQSQNSDDSSSTIVSNHHMGFPVDSLNLKCSAVSGFVCVEDHQIIKGRKNPKLVWVICNPSTGQSFTLPKMNTRKRSCITCFLGYDPIDKQHKVLAMTFEPTKAEDHQVLTLGGTEKLTWRRIECGIPQYGSPGTHSICINGVLYFKAKGNRSSNGQDMIVCFDVRSEKYNFVKVMERAEHPEATLVNYNGKLALVSSQYPFTGLICSSSRGFEMWVLQDSEKHEWSNHIYKLPSLSEYICGGQNLFFVGVTGGNEIALCRNYVFRRPFYVYYYNLNCGTIRRVEVQGMGPFDGVYRVDTFLNHVEDMKFY</sequence>
<dbReference type="Pfam" id="PF00646">
    <property type="entry name" value="F-box"/>
    <property type="match status" value="1"/>
</dbReference>
<dbReference type="OrthoDB" id="687122at2759"/>
<dbReference type="SUPFAM" id="SSF81383">
    <property type="entry name" value="F-box domain"/>
    <property type="match status" value="1"/>
</dbReference>
<evidence type="ECO:0000259" key="1">
    <source>
        <dbReference type="SMART" id="SM00256"/>
    </source>
</evidence>
<feature type="domain" description="F-box" evidence="1">
    <location>
        <begin position="26"/>
        <end position="66"/>
    </location>
</feature>
<dbReference type="Proteomes" id="UP000504610">
    <property type="component" value="Chromosome 4"/>
</dbReference>
<dbReference type="RefSeq" id="XP_056863395.1">
    <property type="nucleotide sequence ID" value="XM_057007415.1"/>
</dbReference>
<dbReference type="InterPro" id="IPR017451">
    <property type="entry name" value="F-box-assoc_interact_dom"/>
</dbReference>
<dbReference type="InterPro" id="IPR013187">
    <property type="entry name" value="F-box-assoc_dom_typ3"/>
</dbReference>
<reference evidence="3" key="2">
    <citation type="submission" date="2025-08" db="UniProtKB">
        <authorList>
            <consortium name="RefSeq"/>
        </authorList>
    </citation>
    <scope>IDENTIFICATION</scope>
    <source>
        <tissue evidence="3">Leaf</tissue>
    </source>
</reference>
<gene>
    <name evidence="3" type="primary">LOC108850900</name>
</gene>
<name>A0A9W3DHW3_RAPSA</name>
<dbReference type="GeneID" id="108850900"/>
<dbReference type="SMART" id="SM00256">
    <property type="entry name" value="FBOX"/>
    <property type="match status" value="1"/>
</dbReference>
<dbReference type="NCBIfam" id="TIGR01640">
    <property type="entry name" value="F_box_assoc_1"/>
    <property type="match status" value="1"/>
</dbReference>
<evidence type="ECO:0000313" key="2">
    <source>
        <dbReference type="Proteomes" id="UP000504610"/>
    </source>
</evidence>
<reference evidence="2" key="1">
    <citation type="journal article" date="2019" name="Database">
        <title>The radish genome database (RadishGD): an integrated information resource for radish genomics.</title>
        <authorList>
            <person name="Yu H.J."/>
            <person name="Baek S."/>
            <person name="Lee Y.J."/>
            <person name="Cho A."/>
            <person name="Mun J.H."/>
        </authorList>
    </citation>
    <scope>NUCLEOTIDE SEQUENCE [LARGE SCALE GENOMIC DNA]</scope>
    <source>
        <strain evidence="2">cv. WK10039</strain>
    </source>
</reference>
<dbReference type="KEGG" id="rsz:108850900"/>
<dbReference type="AlphaFoldDB" id="A0A9W3DHW3"/>
<accession>A0A9W3DHW3</accession>
<dbReference type="Pfam" id="PF08268">
    <property type="entry name" value="FBA_3"/>
    <property type="match status" value="1"/>
</dbReference>